<evidence type="ECO:0000313" key="7">
    <source>
        <dbReference type="Proteomes" id="UP000550260"/>
    </source>
</evidence>
<dbReference type="SUPFAM" id="SSF55781">
    <property type="entry name" value="GAF domain-like"/>
    <property type="match status" value="1"/>
</dbReference>
<proteinExistence type="predicted"/>
<keyword evidence="2" id="KW-0238">DNA-binding</keyword>
<dbReference type="PROSITE" id="PS51078">
    <property type="entry name" value="ICLR_ED"/>
    <property type="match status" value="1"/>
</dbReference>
<reference evidence="6 7" key="1">
    <citation type="submission" date="2020-08" db="EMBL/GenBank/DDBJ databases">
        <title>Amycolatopsis echigonensis JCM 21831.</title>
        <authorList>
            <person name="Tedsree N."/>
            <person name="Kuncharoen N."/>
            <person name="Likhitwitayawuid K."/>
            <person name="Tanasupawat S."/>
        </authorList>
    </citation>
    <scope>NUCLEOTIDE SEQUENCE [LARGE SCALE GENOMIC DNA]</scope>
    <source>
        <strain evidence="6 7">JCM 21831</strain>
    </source>
</reference>
<dbReference type="Proteomes" id="UP000550260">
    <property type="component" value="Unassembled WGS sequence"/>
</dbReference>
<dbReference type="GO" id="GO:0003677">
    <property type="term" value="F:DNA binding"/>
    <property type="evidence" value="ECO:0007669"/>
    <property type="project" value="UniProtKB-KW"/>
</dbReference>
<dbReference type="PROSITE" id="PS51077">
    <property type="entry name" value="HTH_ICLR"/>
    <property type="match status" value="1"/>
</dbReference>
<dbReference type="Pfam" id="PF09339">
    <property type="entry name" value="HTH_IclR"/>
    <property type="match status" value="1"/>
</dbReference>
<dbReference type="SMART" id="SM00346">
    <property type="entry name" value="HTH_ICLR"/>
    <property type="match status" value="1"/>
</dbReference>
<dbReference type="Gene3D" id="3.30.450.40">
    <property type="match status" value="1"/>
</dbReference>
<evidence type="ECO:0000256" key="3">
    <source>
        <dbReference type="ARBA" id="ARBA00023163"/>
    </source>
</evidence>
<dbReference type="Gene3D" id="1.10.10.10">
    <property type="entry name" value="Winged helix-like DNA-binding domain superfamily/Winged helix DNA-binding domain"/>
    <property type="match status" value="1"/>
</dbReference>
<gene>
    <name evidence="6" type="ORF">H5411_35375</name>
</gene>
<dbReference type="PANTHER" id="PTHR30136:SF35">
    <property type="entry name" value="HTH-TYPE TRANSCRIPTIONAL REGULATOR RV1719"/>
    <property type="match status" value="1"/>
</dbReference>
<dbReference type="RefSeq" id="WP_183126324.1">
    <property type="nucleotide sequence ID" value="NZ_JACJHR010000072.1"/>
</dbReference>
<dbReference type="InterPro" id="IPR036390">
    <property type="entry name" value="WH_DNA-bd_sf"/>
</dbReference>
<organism evidence="6 7">
    <name type="scientific">Amycolatopsis echigonensis</name>
    <dbReference type="NCBI Taxonomy" id="2576905"/>
    <lineage>
        <taxon>Bacteria</taxon>
        <taxon>Bacillati</taxon>
        <taxon>Actinomycetota</taxon>
        <taxon>Actinomycetes</taxon>
        <taxon>Pseudonocardiales</taxon>
        <taxon>Pseudonocardiaceae</taxon>
        <taxon>Amycolatopsis</taxon>
    </lineage>
</organism>
<sequence>MRNKPAYSVESVDHALRLAVLLQHEGPLRVSEAAERLGVARSTAHRLLAMLVYRDFAVQTGDRRYQAGGVLRRPTATEPAATLRSVAVPHLRELVDRVGETANLMVLAGRQVRFVVSVECGQILRVGDREGKMLPAHLASGGRVLLARLSGDELDGLFGANAEYAGNTYELDEGTPIDRRNMHRALGQIRKQGFAVNNQATEIGVTAIGHAVGQVNAAVSLALPTARYAQQDLPGYVEALRIAAGRIEHELRVAGQGLAS</sequence>
<evidence type="ECO:0000256" key="2">
    <source>
        <dbReference type="ARBA" id="ARBA00023125"/>
    </source>
</evidence>
<feature type="domain" description="HTH iclR-type" evidence="4">
    <location>
        <begin position="9"/>
        <end position="69"/>
    </location>
</feature>
<evidence type="ECO:0000256" key="1">
    <source>
        <dbReference type="ARBA" id="ARBA00023015"/>
    </source>
</evidence>
<protein>
    <submittedName>
        <fullName evidence="6">IclR family transcriptional regulator</fullName>
    </submittedName>
</protein>
<accession>A0A8E1W5S6</accession>
<dbReference type="InterPro" id="IPR050707">
    <property type="entry name" value="HTH_MetabolicPath_Reg"/>
</dbReference>
<dbReference type="InterPro" id="IPR005471">
    <property type="entry name" value="Tscrpt_reg_IclR_N"/>
</dbReference>
<comment type="caution">
    <text evidence="6">The sequence shown here is derived from an EMBL/GenBank/DDBJ whole genome shotgun (WGS) entry which is preliminary data.</text>
</comment>
<dbReference type="GO" id="GO:0045892">
    <property type="term" value="P:negative regulation of DNA-templated transcription"/>
    <property type="evidence" value="ECO:0007669"/>
    <property type="project" value="TreeGrafter"/>
</dbReference>
<dbReference type="AlphaFoldDB" id="A0A8E1W5S6"/>
<dbReference type="SUPFAM" id="SSF46785">
    <property type="entry name" value="Winged helix' DNA-binding domain"/>
    <property type="match status" value="1"/>
</dbReference>
<keyword evidence="1" id="KW-0805">Transcription regulation</keyword>
<name>A0A8E1W5S6_9PSEU</name>
<feature type="domain" description="IclR-ED" evidence="5">
    <location>
        <begin position="69"/>
        <end position="253"/>
    </location>
</feature>
<evidence type="ECO:0000259" key="5">
    <source>
        <dbReference type="PROSITE" id="PS51078"/>
    </source>
</evidence>
<dbReference type="Pfam" id="PF01614">
    <property type="entry name" value="IclR_C"/>
    <property type="match status" value="1"/>
</dbReference>
<dbReference type="InterPro" id="IPR029016">
    <property type="entry name" value="GAF-like_dom_sf"/>
</dbReference>
<dbReference type="GO" id="GO:0003700">
    <property type="term" value="F:DNA-binding transcription factor activity"/>
    <property type="evidence" value="ECO:0007669"/>
    <property type="project" value="TreeGrafter"/>
</dbReference>
<evidence type="ECO:0000259" key="4">
    <source>
        <dbReference type="PROSITE" id="PS51077"/>
    </source>
</evidence>
<dbReference type="InterPro" id="IPR014757">
    <property type="entry name" value="Tscrpt_reg_IclR_C"/>
</dbReference>
<dbReference type="EMBL" id="JACJHR010000072">
    <property type="protein sequence ID" value="MBB2504412.1"/>
    <property type="molecule type" value="Genomic_DNA"/>
</dbReference>
<keyword evidence="3" id="KW-0804">Transcription</keyword>
<evidence type="ECO:0000313" key="6">
    <source>
        <dbReference type="EMBL" id="MBB2504412.1"/>
    </source>
</evidence>
<dbReference type="InterPro" id="IPR036388">
    <property type="entry name" value="WH-like_DNA-bd_sf"/>
</dbReference>
<dbReference type="PANTHER" id="PTHR30136">
    <property type="entry name" value="HELIX-TURN-HELIX TRANSCRIPTIONAL REGULATOR, ICLR FAMILY"/>
    <property type="match status" value="1"/>
</dbReference>